<gene>
    <name evidence="5" type="ORF">ASPSYDRAFT_147045</name>
</gene>
<dbReference type="PANTHER" id="PTHR42910">
    <property type="entry name" value="TRANSPORTER SCO4007-RELATED"/>
    <property type="match status" value="1"/>
</dbReference>
<keyword evidence="6" id="KW-1185">Reference proteome</keyword>
<reference evidence="6" key="1">
    <citation type="journal article" date="2017" name="Genome Biol.">
        <title>Comparative genomics reveals high biological diversity and specific adaptations in the industrially and medically important fungal genus Aspergillus.</title>
        <authorList>
            <person name="de Vries R.P."/>
            <person name="Riley R."/>
            <person name="Wiebenga A."/>
            <person name="Aguilar-Osorio G."/>
            <person name="Amillis S."/>
            <person name="Uchima C.A."/>
            <person name="Anderluh G."/>
            <person name="Asadollahi M."/>
            <person name="Askin M."/>
            <person name="Barry K."/>
            <person name="Battaglia E."/>
            <person name="Bayram O."/>
            <person name="Benocci T."/>
            <person name="Braus-Stromeyer S.A."/>
            <person name="Caldana C."/>
            <person name="Canovas D."/>
            <person name="Cerqueira G.C."/>
            <person name="Chen F."/>
            <person name="Chen W."/>
            <person name="Choi C."/>
            <person name="Clum A."/>
            <person name="Dos Santos R.A."/>
            <person name="Damasio A.R."/>
            <person name="Diallinas G."/>
            <person name="Emri T."/>
            <person name="Fekete E."/>
            <person name="Flipphi M."/>
            <person name="Freyberg S."/>
            <person name="Gallo A."/>
            <person name="Gournas C."/>
            <person name="Habgood R."/>
            <person name="Hainaut M."/>
            <person name="Harispe M.L."/>
            <person name="Henrissat B."/>
            <person name="Hilden K.S."/>
            <person name="Hope R."/>
            <person name="Hossain A."/>
            <person name="Karabika E."/>
            <person name="Karaffa L."/>
            <person name="Karanyi Z."/>
            <person name="Krasevec N."/>
            <person name="Kuo A."/>
            <person name="Kusch H."/>
            <person name="LaButti K."/>
            <person name="Lagendijk E.L."/>
            <person name="Lapidus A."/>
            <person name="Levasseur A."/>
            <person name="Lindquist E."/>
            <person name="Lipzen A."/>
            <person name="Logrieco A.F."/>
            <person name="MacCabe A."/>
            <person name="Maekelae M.R."/>
            <person name="Malavazi I."/>
            <person name="Melin P."/>
            <person name="Meyer V."/>
            <person name="Mielnichuk N."/>
            <person name="Miskei M."/>
            <person name="Molnar A.P."/>
            <person name="Mule G."/>
            <person name="Ngan C.Y."/>
            <person name="Orejas M."/>
            <person name="Orosz E."/>
            <person name="Ouedraogo J.P."/>
            <person name="Overkamp K.M."/>
            <person name="Park H.-S."/>
            <person name="Perrone G."/>
            <person name="Piumi F."/>
            <person name="Punt P.J."/>
            <person name="Ram A.F."/>
            <person name="Ramon A."/>
            <person name="Rauscher S."/>
            <person name="Record E."/>
            <person name="Riano-Pachon D.M."/>
            <person name="Robert V."/>
            <person name="Roehrig J."/>
            <person name="Ruller R."/>
            <person name="Salamov A."/>
            <person name="Salih N.S."/>
            <person name="Samson R.A."/>
            <person name="Sandor E."/>
            <person name="Sanguinetti M."/>
            <person name="Schuetze T."/>
            <person name="Sepcic K."/>
            <person name="Shelest E."/>
            <person name="Sherlock G."/>
            <person name="Sophianopoulou V."/>
            <person name="Squina F.M."/>
            <person name="Sun H."/>
            <person name="Susca A."/>
            <person name="Todd R.B."/>
            <person name="Tsang A."/>
            <person name="Unkles S.E."/>
            <person name="van de Wiele N."/>
            <person name="van Rossen-Uffink D."/>
            <person name="Oliveira J.V."/>
            <person name="Vesth T.C."/>
            <person name="Visser J."/>
            <person name="Yu J.-H."/>
            <person name="Zhou M."/>
            <person name="Andersen M.R."/>
            <person name="Archer D.B."/>
            <person name="Baker S.E."/>
            <person name="Benoit I."/>
            <person name="Brakhage A.A."/>
            <person name="Braus G.H."/>
            <person name="Fischer R."/>
            <person name="Frisvad J.C."/>
            <person name="Goldman G.H."/>
            <person name="Houbraken J."/>
            <person name="Oakley B."/>
            <person name="Pocsi I."/>
            <person name="Scazzocchio C."/>
            <person name="Seiboth B."/>
            <person name="vanKuyk P.A."/>
            <person name="Wortman J."/>
            <person name="Dyer P.S."/>
            <person name="Grigoriev I.V."/>
        </authorList>
    </citation>
    <scope>NUCLEOTIDE SEQUENCE [LARGE SCALE GENOMIC DNA]</scope>
    <source>
        <strain evidence="6">CBS 593.65</strain>
    </source>
</reference>
<feature type="transmembrane region" description="Helical" evidence="3">
    <location>
        <begin position="532"/>
        <end position="552"/>
    </location>
</feature>
<evidence type="ECO:0000313" key="6">
    <source>
        <dbReference type="Proteomes" id="UP000184356"/>
    </source>
</evidence>
<sequence>MGQIQPPPSPPQATASDELPAYNEIDQVPVQPPYHDDDTIQALSPASTSTAYAVPGQQKWHSIRGAQRAAGTLSLDPTFSTDPLALESFITAQTRLPPRPCLVVHGHHKESRRSGNETKTENVTDFDFRIDLTRTILRWGREERDGPSQRWSYTTVVSDGDGQKAYRGGRFPSRARKAGRIALEGPEGDEGEGARLMDLENGGDYPGIKGWCERFCADSASVKSFTYRRKLHGFDAAPMRTALTSHIRSTGYQGHISITPAIANGFVTFYSPHWINTLRNNAFVYWACIILQLWLITWPIIWVMERRYEVVRSEWFSSQTVADPSLPGGSGKMYAGGHSEEAAAELWAPVVREAAWQGRCHGEILGEAEVLELRRQGAQRREAVPGQAQDLLQRGQSVLGAMGIRSIGGVNVSGGWGRDSSSASSSRLVLLFLNPRVPRPDSRPGSSARQLISCGEITMPQDVEKKSYLVNALLWAPPQCRWDPDNPPKFNVLLNVLFAFAGTFTVANLYYAQPLLDLLADFFGVSQERASLIPTCCQAGYAAGLIFICPLGDMVRRRPFVLLLTFITATMWLGLCFTNSYSVFLAFSFLTSVTTVTPQIMLPLVGDLAPPARRATAISIVSSGLVLGLLFARLLSGIIANASHWRNVYWLSLALQYLIFILLYLFMPDYPSTNTNISYPRILASIAVLFTKHPVLVQATLMGLLTSATFTSFWTTLTFLLSGAPYHYNTLTIGLFSIAGLTPMFFNPIFSRLVIDKYTTQLSTTISLLTAITGIAIGAYTGTFTVAGPILHAALLDFGNQATMIANRAAIYTVAPKARNRVNTGYMVGAFVGQLMGTAVGNRVYAKSGWVVSGTVSLVFSAVALGVGLLRGPRETGWIGWRGAWCLRRVVNVDSPAPVAGETPGGDVSGNGGGNGSGNSNGVAGDNKGGQAV</sequence>
<feature type="transmembrane region" description="Helical" evidence="3">
    <location>
        <begin position="851"/>
        <end position="870"/>
    </location>
</feature>
<dbReference type="InterPro" id="IPR036259">
    <property type="entry name" value="MFS_trans_sf"/>
</dbReference>
<dbReference type="GO" id="GO:0016020">
    <property type="term" value="C:membrane"/>
    <property type="evidence" value="ECO:0007669"/>
    <property type="project" value="UniProtKB-SubCell"/>
</dbReference>
<feature type="transmembrane region" description="Helical" evidence="3">
    <location>
        <begin position="826"/>
        <end position="845"/>
    </location>
</feature>
<feature type="region of interest" description="Disordered" evidence="2">
    <location>
        <begin position="1"/>
        <end position="20"/>
    </location>
</feature>
<dbReference type="OrthoDB" id="2105912at2759"/>
<evidence type="ECO:0000256" key="1">
    <source>
        <dbReference type="ARBA" id="ARBA00004141"/>
    </source>
</evidence>
<dbReference type="VEuPathDB" id="FungiDB:ASPSYDRAFT_147045"/>
<dbReference type="SUPFAM" id="SSF103473">
    <property type="entry name" value="MFS general substrate transporter"/>
    <property type="match status" value="1"/>
</dbReference>
<evidence type="ECO:0000313" key="5">
    <source>
        <dbReference type="EMBL" id="OJJ60382.1"/>
    </source>
</evidence>
<dbReference type="CDD" id="cd17324">
    <property type="entry name" value="MFS_NepI_like"/>
    <property type="match status" value="1"/>
</dbReference>
<feature type="compositionally biased region" description="Gly residues" evidence="2">
    <location>
        <begin position="903"/>
        <end position="919"/>
    </location>
</feature>
<dbReference type="PANTHER" id="PTHR42910:SF1">
    <property type="entry name" value="MAJOR FACILITATOR SUPERFAMILY (MFS) PROFILE DOMAIN-CONTAINING PROTEIN"/>
    <property type="match status" value="1"/>
</dbReference>
<dbReference type="RefSeq" id="XP_040704188.1">
    <property type="nucleotide sequence ID" value="XM_040841679.1"/>
</dbReference>
<organism evidence="5 6">
    <name type="scientific">Aspergillus sydowii CBS 593.65</name>
    <dbReference type="NCBI Taxonomy" id="1036612"/>
    <lineage>
        <taxon>Eukaryota</taxon>
        <taxon>Fungi</taxon>
        <taxon>Dikarya</taxon>
        <taxon>Ascomycota</taxon>
        <taxon>Pezizomycotina</taxon>
        <taxon>Eurotiomycetes</taxon>
        <taxon>Eurotiomycetidae</taxon>
        <taxon>Eurotiales</taxon>
        <taxon>Aspergillaceae</taxon>
        <taxon>Aspergillus</taxon>
        <taxon>Aspergillus subgen. Nidulantes</taxon>
    </lineage>
</organism>
<dbReference type="GO" id="GO:0022857">
    <property type="term" value="F:transmembrane transporter activity"/>
    <property type="evidence" value="ECO:0007669"/>
    <property type="project" value="InterPro"/>
</dbReference>
<dbReference type="InterPro" id="IPR020846">
    <property type="entry name" value="MFS_dom"/>
</dbReference>
<keyword evidence="3" id="KW-1133">Transmembrane helix</keyword>
<protein>
    <recommendedName>
        <fullName evidence="4">Major facilitator superfamily (MFS) profile domain-containing protein</fullName>
    </recommendedName>
</protein>
<comment type="subcellular location">
    <subcellularLocation>
        <location evidence="1">Membrane</location>
        <topology evidence="1">Multi-pass membrane protein</topology>
    </subcellularLocation>
</comment>
<dbReference type="STRING" id="1036612.A0A1L9TLW9"/>
<feature type="transmembrane region" description="Helical" evidence="3">
    <location>
        <begin position="648"/>
        <end position="666"/>
    </location>
</feature>
<feature type="domain" description="Major facilitator superfamily (MFS) profile" evidence="4">
    <location>
        <begin position="491"/>
        <end position="876"/>
    </location>
</feature>
<feature type="transmembrane region" description="Helical" evidence="3">
    <location>
        <begin position="283"/>
        <end position="304"/>
    </location>
</feature>
<dbReference type="InterPro" id="IPR011701">
    <property type="entry name" value="MFS"/>
</dbReference>
<accession>A0A1L9TLW9</accession>
<dbReference type="PROSITE" id="PS50850">
    <property type="entry name" value="MFS"/>
    <property type="match status" value="1"/>
</dbReference>
<evidence type="ECO:0000256" key="3">
    <source>
        <dbReference type="SAM" id="Phobius"/>
    </source>
</evidence>
<keyword evidence="3" id="KW-0472">Membrane</keyword>
<feature type="region of interest" description="Disordered" evidence="2">
    <location>
        <begin position="898"/>
        <end position="933"/>
    </location>
</feature>
<dbReference type="Pfam" id="PF07690">
    <property type="entry name" value="MFS_1"/>
    <property type="match status" value="1"/>
</dbReference>
<feature type="transmembrane region" description="Helical" evidence="3">
    <location>
        <begin position="617"/>
        <end position="642"/>
    </location>
</feature>
<dbReference type="GeneID" id="63757752"/>
<feature type="transmembrane region" description="Helical" evidence="3">
    <location>
        <begin position="559"/>
        <end position="575"/>
    </location>
</feature>
<dbReference type="Proteomes" id="UP000184356">
    <property type="component" value="Unassembled WGS sequence"/>
</dbReference>
<feature type="transmembrane region" description="Helical" evidence="3">
    <location>
        <begin position="492"/>
        <end position="512"/>
    </location>
</feature>
<dbReference type="AlphaFoldDB" id="A0A1L9TLW9"/>
<feature type="transmembrane region" description="Helical" evidence="3">
    <location>
        <begin position="728"/>
        <end position="746"/>
    </location>
</feature>
<feature type="transmembrane region" description="Helical" evidence="3">
    <location>
        <begin position="678"/>
        <end position="695"/>
    </location>
</feature>
<dbReference type="Gene3D" id="1.20.1250.20">
    <property type="entry name" value="MFS general substrate transporter like domains"/>
    <property type="match status" value="1"/>
</dbReference>
<feature type="compositionally biased region" description="Pro residues" evidence="2">
    <location>
        <begin position="1"/>
        <end position="11"/>
    </location>
</feature>
<evidence type="ECO:0000259" key="4">
    <source>
        <dbReference type="PROSITE" id="PS50850"/>
    </source>
</evidence>
<dbReference type="EMBL" id="KV878584">
    <property type="protein sequence ID" value="OJJ60382.1"/>
    <property type="molecule type" value="Genomic_DNA"/>
</dbReference>
<evidence type="ECO:0000256" key="2">
    <source>
        <dbReference type="SAM" id="MobiDB-lite"/>
    </source>
</evidence>
<keyword evidence="3" id="KW-0812">Transmembrane</keyword>
<feature type="transmembrane region" description="Helical" evidence="3">
    <location>
        <begin position="766"/>
        <end position="791"/>
    </location>
</feature>
<proteinExistence type="predicted"/>
<name>A0A1L9TLW9_9EURO</name>
<feature type="transmembrane region" description="Helical" evidence="3">
    <location>
        <begin position="701"/>
        <end position="721"/>
    </location>
</feature>